<accession>A0ACD4ZLF8</accession>
<proteinExistence type="predicted"/>
<organism evidence="1 2">
    <name type="scientific">Streptomyces scopuliridis</name>
    <dbReference type="NCBI Taxonomy" id="452529"/>
    <lineage>
        <taxon>Bacteria</taxon>
        <taxon>Bacillati</taxon>
        <taxon>Actinomycetota</taxon>
        <taxon>Actinomycetes</taxon>
        <taxon>Kitasatosporales</taxon>
        <taxon>Streptomycetaceae</taxon>
        <taxon>Streptomyces</taxon>
    </lineage>
</organism>
<sequence>MSRHPPLRGRTAVITGAARGVGEQLARSLSARGARLALVGLEKSELARVTESLTGEAEHWHADVTDAAAMLRTARLVEERFGTVDVVVANAGVAAGGLFRHSEPDAWRRVIEVNLIGSANTARAFLPALLDSRGYYLQIASLAALAPAPMMTAYCASKAGVESFAHTLRTEVAHHGVEIGVGYLTWTDTDMVRSAEQDSTLRELRSRMRWPANRTYPLAPAVDRLTTGIERRARHVYAQPWLRAAQLVRAALPPAAARRARRALPALEPASAATPTTLLGAGGAANEVGGADGPR</sequence>
<keyword evidence="2" id="KW-1185">Reference proteome</keyword>
<dbReference type="EMBL" id="CP109109">
    <property type="protein sequence ID" value="WSB99203.1"/>
    <property type="molecule type" value="Genomic_DNA"/>
</dbReference>
<gene>
    <name evidence="1" type="ORF">OG835_20745</name>
</gene>
<evidence type="ECO:0000313" key="1">
    <source>
        <dbReference type="EMBL" id="WSB99203.1"/>
    </source>
</evidence>
<evidence type="ECO:0000313" key="2">
    <source>
        <dbReference type="Proteomes" id="UP001348369"/>
    </source>
</evidence>
<reference evidence="1" key="1">
    <citation type="submission" date="2022-10" db="EMBL/GenBank/DDBJ databases">
        <title>The complete genomes of actinobacterial strains from the NBC collection.</title>
        <authorList>
            <person name="Joergensen T.S."/>
            <person name="Alvarez Arevalo M."/>
            <person name="Sterndorff E.B."/>
            <person name="Faurdal D."/>
            <person name="Vuksanovic O."/>
            <person name="Mourched A.-S."/>
            <person name="Charusanti P."/>
            <person name="Shaw S."/>
            <person name="Blin K."/>
            <person name="Weber T."/>
        </authorList>
    </citation>
    <scope>NUCLEOTIDE SEQUENCE</scope>
    <source>
        <strain evidence="1">NBC 01771</strain>
    </source>
</reference>
<name>A0ACD4ZLF8_9ACTN</name>
<dbReference type="Proteomes" id="UP001348369">
    <property type="component" value="Chromosome"/>
</dbReference>
<protein>
    <submittedName>
        <fullName evidence="1">SDR family oxidoreductase</fullName>
    </submittedName>
</protein>